<proteinExistence type="predicted"/>
<evidence type="ECO:0000313" key="2">
    <source>
        <dbReference type="Proteomes" id="UP000438760"/>
    </source>
</evidence>
<dbReference type="AlphaFoldDB" id="A0A6I3LJR6"/>
<dbReference type="InterPro" id="IPR046271">
    <property type="entry name" value="DUF6304"/>
</dbReference>
<evidence type="ECO:0000313" key="1">
    <source>
        <dbReference type="EMBL" id="MTG98828.1"/>
    </source>
</evidence>
<organism evidence="1 2">
    <name type="scientific">Myroides albus</name>
    <dbReference type="NCBI Taxonomy" id="2562892"/>
    <lineage>
        <taxon>Bacteria</taxon>
        <taxon>Pseudomonadati</taxon>
        <taxon>Bacteroidota</taxon>
        <taxon>Flavobacteriia</taxon>
        <taxon>Flavobacteriales</taxon>
        <taxon>Flavobacteriaceae</taxon>
        <taxon>Myroides</taxon>
    </lineage>
</organism>
<reference evidence="1 2" key="1">
    <citation type="submission" date="2019-11" db="EMBL/GenBank/DDBJ databases">
        <title>Genome of Strain BIT-d1.</title>
        <authorList>
            <person name="Yang Y."/>
        </authorList>
    </citation>
    <scope>NUCLEOTIDE SEQUENCE [LARGE SCALE GENOMIC DNA]</scope>
    <source>
        <strain evidence="1 2">BIT-d1</strain>
    </source>
</reference>
<protein>
    <submittedName>
        <fullName evidence="1">Uncharacterized protein</fullName>
    </submittedName>
</protein>
<name>A0A6I3LJR6_9FLAO</name>
<sequence>MIYKGRYKHKDYHLPIDVLNDGRYLTVSIGDATFKGSEFTDLCYQGNEVISNNEFYSVTKDQRRSLCNCTLELDILQFLCCSGQTEQPIPIQLRLAAEIGNYTLEKQSIAHEGICLSFDLGKSTLCGKGDTIETAFDQVVKQLPQGYYFKNCYGCLYGDYSIYGNSAFGTMMCFSQLQEHYKNVTNKIEYEILCQEERDKIAIVQEIALCEKFEVRGVKGAFR</sequence>
<gene>
    <name evidence="1" type="ORF">GJV76_11920</name>
</gene>
<keyword evidence="2" id="KW-1185">Reference proteome</keyword>
<dbReference type="Pfam" id="PF19822">
    <property type="entry name" value="DUF6304"/>
    <property type="match status" value="1"/>
</dbReference>
<dbReference type="OrthoDB" id="653307at2"/>
<dbReference type="EMBL" id="WMJX01000031">
    <property type="protein sequence ID" value="MTG98828.1"/>
    <property type="molecule type" value="Genomic_DNA"/>
</dbReference>
<dbReference type="RefSeq" id="WP_155092843.1">
    <property type="nucleotide sequence ID" value="NZ_CP102754.1"/>
</dbReference>
<dbReference type="Proteomes" id="UP000438760">
    <property type="component" value="Unassembled WGS sequence"/>
</dbReference>
<accession>A0A6I3LJR6</accession>
<comment type="caution">
    <text evidence="1">The sequence shown here is derived from an EMBL/GenBank/DDBJ whole genome shotgun (WGS) entry which is preliminary data.</text>
</comment>